<dbReference type="PANTHER" id="PTHR23248">
    <property type="entry name" value="PHOSPHOLIPID SCRAMBLASE-RELATED"/>
    <property type="match status" value="1"/>
</dbReference>
<dbReference type="RefSeq" id="XP_002734305.1">
    <property type="nucleotide sequence ID" value="XM_002734259.2"/>
</dbReference>
<dbReference type="PANTHER" id="PTHR23248:SF9">
    <property type="entry name" value="PHOSPHOLIPID SCRAMBLASE"/>
    <property type="match status" value="1"/>
</dbReference>
<proteinExistence type="inferred from homology"/>
<dbReference type="InterPro" id="IPR025659">
    <property type="entry name" value="Tubby-like_C"/>
</dbReference>
<accession>A0ABM0GP87</accession>
<evidence type="ECO:0000256" key="1">
    <source>
        <dbReference type="ARBA" id="ARBA00005350"/>
    </source>
</evidence>
<keyword evidence="2" id="KW-0106">Calcium</keyword>
<organism evidence="3 4">
    <name type="scientific">Saccoglossus kowalevskii</name>
    <name type="common">Acorn worm</name>
    <dbReference type="NCBI Taxonomy" id="10224"/>
    <lineage>
        <taxon>Eukaryota</taxon>
        <taxon>Metazoa</taxon>
        <taxon>Hemichordata</taxon>
        <taxon>Enteropneusta</taxon>
        <taxon>Harrimaniidae</taxon>
        <taxon>Saccoglossus</taxon>
    </lineage>
</organism>
<reference evidence="4" key="1">
    <citation type="submission" date="2025-08" db="UniProtKB">
        <authorList>
            <consortium name="RefSeq"/>
        </authorList>
    </citation>
    <scope>IDENTIFICATION</scope>
    <source>
        <tissue evidence="4">Testes</tissue>
    </source>
</reference>
<evidence type="ECO:0000256" key="2">
    <source>
        <dbReference type="RuleBase" id="RU363116"/>
    </source>
</evidence>
<keyword evidence="2" id="KW-0564">Palmitate</keyword>
<comment type="cofactor">
    <cofactor evidence="2">
        <name>Ca(2+)</name>
        <dbReference type="ChEBI" id="CHEBI:29108"/>
    </cofactor>
</comment>
<evidence type="ECO:0000313" key="3">
    <source>
        <dbReference type="Proteomes" id="UP000694865"/>
    </source>
</evidence>
<dbReference type="GeneID" id="100367872"/>
<sequence length="150" mass="17067">MTVTDNNDQEVLIIKRPYRCDECCFFCCLMSVDISTPTGTSLGGVKQTCSVIKPKFDIRNAEDDTVLKLRGPCIKCRCCGDVEFDLYDKDLETVIGRVAKQWSGLGKEWFTDADQFGITFPMDLDVRMKAVMIGAVFLLDFMFYEKPRND</sequence>
<comment type="function">
    <text evidence="2">May mediate accelerated ATP-independent bidirectional transbilayer migration of phospholipids upon binding calcium ions that results in a loss of phospholipid asymmetry in the plasma membrane.</text>
</comment>
<dbReference type="InterPro" id="IPR005552">
    <property type="entry name" value="Scramblase"/>
</dbReference>
<keyword evidence="3" id="KW-1185">Reference proteome</keyword>
<name>A0ABM0GP87_SACKO</name>
<keyword evidence="2" id="KW-0449">Lipoprotein</keyword>
<dbReference type="SUPFAM" id="SSF54518">
    <property type="entry name" value="Tubby C-terminal domain-like"/>
    <property type="match status" value="1"/>
</dbReference>
<evidence type="ECO:0000313" key="4">
    <source>
        <dbReference type="RefSeq" id="XP_002734305.1"/>
    </source>
</evidence>
<comment type="similarity">
    <text evidence="1 2">Belongs to the phospholipid scramblase family.</text>
</comment>
<dbReference type="Proteomes" id="UP000694865">
    <property type="component" value="Unplaced"/>
</dbReference>
<gene>
    <name evidence="4" type="primary">LOC100367872</name>
</gene>
<protein>
    <recommendedName>
        <fullName evidence="2">Phospholipid scramblase</fullName>
    </recommendedName>
</protein>
<dbReference type="Pfam" id="PF03803">
    <property type="entry name" value="Scramblase"/>
    <property type="match status" value="1"/>
</dbReference>